<evidence type="ECO:0000313" key="5">
    <source>
        <dbReference type="Proteomes" id="UP000594262"/>
    </source>
</evidence>
<dbReference type="GO" id="GO:0003924">
    <property type="term" value="F:GTPase activity"/>
    <property type="evidence" value="ECO:0007669"/>
    <property type="project" value="InterPro"/>
</dbReference>
<reference evidence="4" key="1">
    <citation type="submission" date="2021-01" db="UniProtKB">
        <authorList>
            <consortium name="EnsemblMetazoa"/>
        </authorList>
    </citation>
    <scope>IDENTIFICATION</scope>
</reference>
<dbReference type="GO" id="GO:0005525">
    <property type="term" value="F:GTP binding"/>
    <property type="evidence" value="ECO:0007669"/>
    <property type="project" value="UniProtKB-KW"/>
</dbReference>
<evidence type="ECO:0000256" key="1">
    <source>
        <dbReference type="ARBA" id="ARBA00022741"/>
    </source>
</evidence>
<dbReference type="InterPro" id="IPR027417">
    <property type="entry name" value="P-loop_NTPase"/>
</dbReference>
<dbReference type="RefSeq" id="XP_066913895.1">
    <property type="nucleotide sequence ID" value="XM_067057794.1"/>
</dbReference>
<dbReference type="Gene3D" id="3.40.50.300">
    <property type="entry name" value="P-loop containing nucleotide triphosphate hydrolases"/>
    <property type="match status" value="1"/>
</dbReference>
<dbReference type="SUPFAM" id="SSF52540">
    <property type="entry name" value="P-loop containing nucleoside triphosphate hydrolases"/>
    <property type="match status" value="1"/>
</dbReference>
<feature type="region of interest" description="Disordered" evidence="3">
    <location>
        <begin position="224"/>
        <end position="251"/>
    </location>
</feature>
<evidence type="ECO:0000256" key="2">
    <source>
        <dbReference type="ARBA" id="ARBA00023134"/>
    </source>
</evidence>
<evidence type="ECO:0000256" key="3">
    <source>
        <dbReference type="SAM" id="MobiDB-lite"/>
    </source>
</evidence>
<dbReference type="PRINTS" id="PR00449">
    <property type="entry name" value="RASTRNSFRMNG"/>
</dbReference>
<proteinExistence type="predicted"/>
<feature type="compositionally biased region" description="Basic residues" evidence="3">
    <location>
        <begin position="237"/>
        <end position="251"/>
    </location>
</feature>
<keyword evidence="5" id="KW-1185">Reference proteome</keyword>
<dbReference type="PROSITE" id="PS51419">
    <property type="entry name" value="RAB"/>
    <property type="match status" value="1"/>
</dbReference>
<organism evidence="4 5">
    <name type="scientific">Clytia hemisphaerica</name>
    <dbReference type="NCBI Taxonomy" id="252671"/>
    <lineage>
        <taxon>Eukaryota</taxon>
        <taxon>Metazoa</taxon>
        <taxon>Cnidaria</taxon>
        <taxon>Hydrozoa</taxon>
        <taxon>Hydroidolina</taxon>
        <taxon>Leptothecata</taxon>
        <taxon>Obeliida</taxon>
        <taxon>Clytiidae</taxon>
        <taxon>Clytia</taxon>
    </lineage>
</organism>
<dbReference type="InterPro" id="IPR001806">
    <property type="entry name" value="Small_GTPase"/>
</dbReference>
<keyword evidence="1" id="KW-0547">Nucleotide-binding</keyword>
<dbReference type="OrthoDB" id="5961643at2759"/>
<dbReference type="EnsemblMetazoa" id="CLYHEMT010443.1">
    <property type="protein sequence ID" value="CLYHEMP010443.1"/>
    <property type="gene ID" value="CLYHEMG010443"/>
</dbReference>
<dbReference type="InterPro" id="IPR050227">
    <property type="entry name" value="Rab"/>
</dbReference>
<dbReference type="SMART" id="SM00175">
    <property type="entry name" value="RAB"/>
    <property type="match status" value="1"/>
</dbReference>
<dbReference type="AlphaFoldDB" id="A0A7M5UHI5"/>
<dbReference type="Proteomes" id="UP000594262">
    <property type="component" value="Unplaced"/>
</dbReference>
<name>A0A7M5UHI5_9CNID</name>
<protein>
    <submittedName>
        <fullName evidence="4">Uncharacterized protein</fullName>
    </submittedName>
</protein>
<dbReference type="GeneID" id="136801165"/>
<feature type="compositionally biased region" description="Polar residues" evidence="3">
    <location>
        <begin position="224"/>
        <end position="234"/>
    </location>
</feature>
<dbReference type="Pfam" id="PF00071">
    <property type="entry name" value="Ras"/>
    <property type="match status" value="1"/>
</dbReference>
<keyword evidence="2" id="KW-0342">GTP-binding</keyword>
<evidence type="ECO:0000313" key="4">
    <source>
        <dbReference type="EnsemblMetazoa" id="CLYHEMP010443.1"/>
    </source>
</evidence>
<sequence>MAKTSSRPNSTYDDGEVIGLPVKFGSGRWKNTKQVSGTRFKICLCGKSKVGKTSIFMRLQGLDFAEDDPNCPISNFEFKDENDSTVEYSISDPESIDIDSLTFGDHYRNAHCVVLIYDVTDFSSLDYLSYEMEKIEKNNYTPYAKYVLLRNKIDKKSSKHIPLAKQKEFFANSKLRLKIDHVVETSAKTNEGILEFFKEELPELLVLPSSESKVKAFDRLVSDSQQGLDATDSSPGGRKKKKKKRINCATS</sequence>
<accession>A0A7M5UHI5</accession>
<dbReference type="RefSeq" id="XP_066913896.1">
    <property type="nucleotide sequence ID" value="XM_067057795.1"/>
</dbReference>
<dbReference type="PANTHER" id="PTHR47977">
    <property type="entry name" value="RAS-RELATED PROTEIN RAB"/>
    <property type="match status" value="1"/>
</dbReference>